<feature type="region of interest" description="Disordered" evidence="1">
    <location>
        <begin position="109"/>
        <end position="252"/>
    </location>
</feature>
<feature type="compositionally biased region" description="Gly residues" evidence="1">
    <location>
        <begin position="242"/>
        <end position="252"/>
    </location>
</feature>
<feature type="region of interest" description="Disordered" evidence="1">
    <location>
        <begin position="77"/>
        <end position="97"/>
    </location>
</feature>
<feature type="compositionally biased region" description="Low complexity" evidence="1">
    <location>
        <begin position="173"/>
        <end position="185"/>
    </location>
</feature>
<gene>
    <name evidence="2" type="ORF">FHS37_006725</name>
</gene>
<dbReference type="Proteomes" id="UP000579523">
    <property type="component" value="Unassembled WGS sequence"/>
</dbReference>
<feature type="compositionally biased region" description="Basic and acidic residues" evidence="1">
    <location>
        <begin position="9"/>
        <end position="19"/>
    </location>
</feature>
<feature type="compositionally biased region" description="Polar residues" evidence="1">
    <location>
        <begin position="117"/>
        <end position="126"/>
    </location>
</feature>
<reference evidence="2 3" key="1">
    <citation type="submission" date="2020-08" db="EMBL/GenBank/DDBJ databases">
        <title>Genomic Encyclopedia of Type Strains, Phase III (KMG-III): the genomes of soil and plant-associated and newly described type strains.</title>
        <authorList>
            <person name="Whitman W."/>
        </authorList>
    </citation>
    <scope>NUCLEOTIDE SEQUENCE [LARGE SCALE GENOMIC DNA]</scope>
    <source>
        <strain evidence="2 3">CECT 3273</strain>
    </source>
</reference>
<evidence type="ECO:0000256" key="1">
    <source>
        <dbReference type="SAM" id="MobiDB-lite"/>
    </source>
</evidence>
<feature type="compositionally biased region" description="Low complexity" evidence="1">
    <location>
        <begin position="127"/>
        <end position="139"/>
    </location>
</feature>
<keyword evidence="3" id="KW-1185">Reference proteome</keyword>
<evidence type="ECO:0000313" key="2">
    <source>
        <dbReference type="EMBL" id="MBB4902628.1"/>
    </source>
</evidence>
<protein>
    <submittedName>
        <fullName evidence="2">Uncharacterized protein</fullName>
    </submittedName>
</protein>
<proteinExistence type="predicted"/>
<comment type="caution">
    <text evidence="2">The sequence shown here is derived from an EMBL/GenBank/DDBJ whole genome shotgun (WGS) entry which is preliminary data.</text>
</comment>
<organism evidence="2 3">
    <name type="scientific">Streptomyces griseomycini</name>
    <dbReference type="NCBI Taxonomy" id="66895"/>
    <lineage>
        <taxon>Bacteria</taxon>
        <taxon>Bacillati</taxon>
        <taxon>Actinomycetota</taxon>
        <taxon>Actinomycetes</taxon>
        <taxon>Kitasatosporales</taxon>
        <taxon>Streptomycetaceae</taxon>
        <taxon>Streptomyces</taxon>
    </lineage>
</organism>
<sequence>MTCTSLSAVHEDDQRDRRTGVGCEADPYADRTSAEPSTHRPHCTLHRTRARMVLTPARVRFGGRAVRGAQAGPDLDGTMHAAHPPHPRACSTGAESTGRLRARATACAHADNGPTPVASTSYSQGHPSRLPSSPATRSPPRLPARRTPTPTPPHAPARTRPAAHRPPHPCSGPYAPDTPTAAAPAPVLPPAAPPRAPPAGARRRHRAATCHDTRTAAATVPSPARPRRTRSSRPGSTPRSPSGGGLVGRGRR</sequence>
<dbReference type="AlphaFoldDB" id="A0A7W7PWP0"/>
<feature type="compositionally biased region" description="Pro residues" evidence="1">
    <location>
        <begin position="186"/>
        <end position="197"/>
    </location>
</feature>
<feature type="region of interest" description="Disordered" evidence="1">
    <location>
        <begin position="1"/>
        <end position="41"/>
    </location>
</feature>
<accession>A0A7W7PWP0</accession>
<feature type="compositionally biased region" description="Low complexity" evidence="1">
    <location>
        <begin position="232"/>
        <end position="241"/>
    </location>
</feature>
<name>A0A7W7PWP0_9ACTN</name>
<dbReference type="EMBL" id="JACHJI010000018">
    <property type="protein sequence ID" value="MBB4902628.1"/>
    <property type="molecule type" value="Genomic_DNA"/>
</dbReference>
<evidence type="ECO:0000313" key="3">
    <source>
        <dbReference type="Proteomes" id="UP000579523"/>
    </source>
</evidence>